<dbReference type="HOGENOM" id="CLU_2210235_0_0_1"/>
<evidence type="ECO:0000313" key="3">
    <source>
        <dbReference type="EMBL" id="KDR77517.1"/>
    </source>
</evidence>
<dbReference type="Proteomes" id="UP000027222">
    <property type="component" value="Unassembled WGS sequence"/>
</dbReference>
<evidence type="ECO:0000256" key="1">
    <source>
        <dbReference type="SAM" id="MobiDB-lite"/>
    </source>
</evidence>
<name>A0A067T5B9_GALM3</name>
<sequence length="107" mass="11920">MRHMSSSSTLTVDAEQVPRGSEKPIPTLDNSYGPTKDLFFLPIPVSLQYHPGKTFRFSIWMNCGISLAATFLISNMYYCQPLLIQMADTFDVSYEGVAKAGCGWRSS</sequence>
<dbReference type="AlphaFoldDB" id="A0A067T5B9"/>
<feature type="transmembrane region" description="Helical" evidence="2">
    <location>
        <begin position="59"/>
        <end position="78"/>
    </location>
</feature>
<dbReference type="OrthoDB" id="3263391at2759"/>
<feature type="region of interest" description="Disordered" evidence="1">
    <location>
        <begin position="1"/>
        <end position="32"/>
    </location>
</feature>
<keyword evidence="2" id="KW-0472">Membrane</keyword>
<protein>
    <submittedName>
        <fullName evidence="3">Uncharacterized protein</fullName>
    </submittedName>
</protein>
<keyword evidence="2" id="KW-1133">Transmembrane helix</keyword>
<proteinExistence type="predicted"/>
<keyword evidence="4" id="KW-1185">Reference proteome</keyword>
<feature type="compositionally biased region" description="Polar residues" evidence="1">
    <location>
        <begin position="1"/>
        <end position="11"/>
    </location>
</feature>
<evidence type="ECO:0000256" key="2">
    <source>
        <dbReference type="SAM" id="Phobius"/>
    </source>
</evidence>
<accession>A0A067T5B9</accession>
<organism evidence="3 4">
    <name type="scientific">Galerina marginata (strain CBS 339.88)</name>
    <dbReference type="NCBI Taxonomy" id="685588"/>
    <lineage>
        <taxon>Eukaryota</taxon>
        <taxon>Fungi</taxon>
        <taxon>Dikarya</taxon>
        <taxon>Basidiomycota</taxon>
        <taxon>Agaricomycotina</taxon>
        <taxon>Agaricomycetes</taxon>
        <taxon>Agaricomycetidae</taxon>
        <taxon>Agaricales</taxon>
        <taxon>Agaricineae</taxon>
        <taxon>Strophariaceae</taxon>
        <taxon>Galerina</taxon>
    </lineage>
</organism>
<dbReference type="EMBL" id="KL142376">
    <property type="protein sequence ID" value="KDR77517.1"/>
    <property type="molecule type" value="Genomic_DNA"/>
</dbReference>
<keyword evidence="2" id="KW-0812">Transmembrane</keyword>
<dbReference type="STRING" id="685588.A0A067T5B9"/>
<reference evidence="4" key="1">
    <citation type="journal article" date="2014" name="Proc. Natl. Acad. Sci. U.S.A.">
        <title>Extensive sampling of basidiomycete genomes demonstrates inadequacy of the white-rot/brown-rot paradigm for wood decay fungi.</title>
        <authorList>
            <person name="Riley R."/>
            <person name="Salamov A.A."/>
            <person name="Brown D.W."/>
            <person name="Nagy L.G."/>
            <person name="Floudas D."/>
            <person name="Held B.W."/>
            <person name="Levasseur A."/>
            <person name="Lombard V."/>
            <person name="Morin E."/>
            <person name="Otillar R."/>
            <person name="Lindquist E.A."/>
            <person name="Sun H."/>
            <person name="LaButti K.M."/>
            <person name="Schmutz J."/>
            <person name="Jabbour D."/>
            <person name="Luo H."/>
            <person name="Baker S.E."/>
            <person name="Pisabarro A.G."/>
            <person name="Walton J.D."/>
            <person name="Blanchette R.A."/>
            <person name="Henrissat B."/>
            <person name="Martin F."/>
            <person name="Cullen D."/>
            <person name="Hibbett D.S."/>
            <person name="Grigoriev I.V."/>
        </authorList>
    </citation>
    <scope>NUCLEOTIDE SEQUENCE [LARGE SCALE GENOMIC DNA]</scope>
    <source>
        <strain evidence="4">CBS 339.88</strain>
    </source>
</reference>
<gene>
    <name evidence="3" type="ORF">GALMADRAFT_245677</name>
</gene>
<evidence type="ECO:0000313" key="4">
    <source>
        <dbReference type="Proteomes" id="UP000027222"/>
    </source>
</evidence>